<proteinExistence type="predicted"/>
<evidence type="ECO:0000313" key="3">
    <source>
        <dbReference type="Proteomes" id="UP001341281"/>
    </source>
</evidence>
<feature type="compositionally biased region" description="Low complexity" evidence="1">
    <location>
        <begin position="8"/>
        <end position="17"/>
    </location>
</feature>
<feature type="compositionally biased region" description="Basic residues" evidence="1">
    <location>
        <begin position="18"/>
        <end position="28"/>
    </location>
</feature>
<name>A0AAQ3U6E5_PASNO</name>
<protein>
    <submittedName>
        <fullName evidence="2">Uncharacterized protein</fullName>
    </submittedName>
</protein>
<accession>A0AAQ3U6E5</accession>
<gene>
    <name evidence="2" type="ORF">U9M48_032619</name>
</gene>
<evidence type="ECO:0000256" key="1">
    <source>
        <dbReference type="SAM" id="MobiDB-lite"/>
    </source>
</evidence>
<organism evidence="2 3">
    <name type="scientific">Paspalum notatum var. saurae</name>
    <dbReference type="NCBI Taxonomy" id="547442"/>
    <lineage>
        <taxon>Eukaryota</taxon>
        <taxon>Viridiplantae</taxon>
        <taxon>Streptophyta</taxon>
        <taxon>Embryophyta</taxon>
        <taxon>Tracheophyta</taxon>
        <taxon>Spermatophyta</taxon>
        <taxon>Magnoliopsida</taxon>
        <taxon>Liliopsida</taxon>
        <taxon>Poales</taxon>
        <taxon>Poaceae</taxon>
        <taxon>PACMAD clade</taxon>
        <taxon>Panicoideae</taxon>
        <taxon>Andropogonodae</taxon>
        <taxon>Paspaleae</taxon>
        <taxon>Paspalinae</taxon>
        <taxon>Paspalum</taxon>
    </lineage>
</organism>
<feature type="region of interest" description="Disordered" evidence="1">
    <location>
        <begin position="1"/>
        <end position="31"/>
    </location>
</feature>
<reference evidence="2 3" key="1">
    <citation type="submission" date="2024-02" db="EMBL/GenBank/DDBJ databases">
        <title>High-quality chromosome-scale genome assembly of Pensacola bahiagrass (Paspalum notatum Flugge var. saurae).</title>
        <authorList>
            <person name="Vega J.M."/>
            <person name="Podio M."/>
            <person name="Orjuela J."/>
            <person name="Siena L.A."/>
            <person name="Pessino S.C."/>
            <person name="Combes M.C."/>
            <person name="Mariac C."/>
            <person name="Albertini E."/>
            <person name="Pupilli F."/>
            <person name="Ortiz J.P.A."/>
            <person name="Leblanc O."/>
        </authorList>
    </citation>
    <scope>NUCLEOTIDE SEQUENCE [LARGE SCALE GENOMIC DNA]</scope>
    <source>
        <strain evidence="2">R1</strain>
        <tissue evidence="2">Leaf</tissue>
    </source>
</reference>
<keyword evidence="3" id="KW-1185">Reference proteome</keyword>
<dbReference type="AlphaFoldDB" id="A0AAQ3U6E5"/>
<dbReference type="EMBL" id="CP144751">
    <property type="protein sequence ID" value="WVZ85729.1"/>
    <property type="molecule type" value="Genomic_DNA"/>
</dbReference>
<sequence>MHAWCLSPPATHAPAAGRRPRPHGRQRPAHGDADAAVVHFPGGIARKPPLAAGAAALLRRATHAAPAGGSPVVVEQHGQWRTSSDVRQHGGGWIPQQFCRRPLSLHLVCAAQDECNAAILYADGTIYISVEVHGTILDMNKDGMLSVDTDRLLQILFLLRLTCEQMFLITWVSWCRYTTNPPLPIPVVIRPPFVFYRRPWPQGHAAAA</sequence>
<evidence type="ECO:0000313" key="2">
    <source>
        <dbReference type="EMBL" id="WVZ85729.1"/>
    </source>
</evidence>
<dbReference type="Proteomes" id="UP001341281">
    <property type="component" value="Chromosome 07"/>
</dbReference>